<keyword evidence="3" id="KW-1185">Reference proteome</keyword>
<feature type="transmembrane region" description="Helical" evidence="1">
    <location>
        <begin position="102"/>
        <end position="134"/>
    </location>
</feature>
<dbReference type="RefSeq" id="WP_179940278.1">
    <property type="nucleotide sequence ID" value="NZ_JACBYF010000002.1"/>
</dbReference>
<feature type="transmembrane region" description="Helical" evidence="1">
    <location>
        <begin position="9"/>
        <end position="29"/>
    </location>
</feature>
<evidence type="ECO:0008006" key="4">
    <source>
        <dbReference type="Google" id="ProtNLM"/>
    </source>
</evidence>
<dbReference type="EMBL" id="JACBYF010000002">
    <property type="protein sequence ID" value="NYS46947.1"/>
    <property type="molecule type" value="Genomic_DNA"/>
</dbReference>
<proteinExistence type="predicted"/>
<keyword evidence="1" id="KW-1133">Transmembrane helix</keyword>
<evidence type="ECO:0000313" key="3">
    <source>
        <dbReference type="Proteomes" id="UP000531840"/>
    </source>
</evidence>
<protein>
    <recommendedName>
        <fullName evidence="4">DUF4064 domain-containing protein</fullName>
    </recommendedName>
</protein>
<feature type="transmembrane region" description="Helical" evidence="1">
    <location>
        <begin position="69"/>
        <end position="95"/>
    </location>
</feature>
<keyword evidence="1" id="KW-0812">Transmembrane</keyword>
<evidence type="ECO:0000313" key="2">
    <source>
        <dbReference type="EMBL" id="NYS46947.1"/>
    </source>
</evidence>
<dbReference type="Proteomes" id="UP000531840">
    <property type="component" value="Unassembled WGS sequence"/>
</dbReference>
<sequence length="152" mass="17940">MKLDKLEKLLLLIANILFFIYNIFIATWIGKFKEYVSTDYLRSRLVDQIREQTKLTMDSANVSTKDINYIFEIMGVLSYLYLAVFIFLFVVIIYLQLRGKSYYLFGFILLVYSIAILIFTLGILFISCIIYFFVGLRILIRAKSRLQNHNNI</sequence>
<reference evidence="2 3" key="1">
    <citation type="submission" date="2020-07" db="EMBL/GenBank/DDBJ databases">
        <title>MOT database genomes.</title>
        <authorList>
            <person name="Joseph S."/>
            <person name="Aduse-Opoku J."/>
            <person name="Hashim A."/>
            <person name="Wade W."/>
            <person name="Curtis M."/>
        </authorList>
    </citation>
    <scope>NUCLEOTIDE SEQUENCE [LARGE SCALE GENOMIC DNA]</scope>
    <source>
        <strain evidence="2 3">CIP 106318</strain>
    </source>
</reference>
<keyword evidence="1" id="KW-0472">Membrane</keyword>
<comment type="caution">
    <text evidence="2">The sequence shown here is derived from an EMBL/GenBank/DDBJ whole genome shotgun (WGS) entry which is preliminary data.</text>
</comment>
<organism evidence="2 3">
    <name type="scientific">Gemelliphila palaticanis</name>
    <dbReference type="NCBI Taxonomy" id="81950"/>
    <lineage>
        <taxon>Bacteria</taxon>
        <taxon>Bacillati</taxon>
        <taxon>Bacillota</taxon>
        <taxon>Bacilli</taxon>
        <taxon>Bacillales</taxon>
        <taxon>Gemellaceae</taxon>
        <taxon>Gemelliphila</taxon>
    </lineage>
</organism>
<gene>
    <name evidence="2" type="ORF">HZY85_01900</name>
</gene>
<evidence type="ECO:0000256" key="1">
    <source>
        <dbReference type="SAM" id="Phobius"/>
    </source>
</evidence>
<accession>A0ABX2T007</accession>
<name>A0ABX2T007_9BACL</name>